<dbReference type="PROSITE" id="PS50894">
    <property type="entry name" value="HPT"/>
    <property type="match status" value="1"/>
</dbReference>
<feature type="modified residue" description="Phosphohistidine" evidence="2">
    <location>
        <position position="54"/>
    </location>
</feature>
<evidence type="ECO:0000256" key="1">
    <source>
        <dbReference type="ARBA" id="ARBA00023012"/>
    </source>
</evidence>
<dbReference type="AlphaFoldDB" id="A0A3N5YEU7"/>
<dbReference type="SUPFAM" id="SSF47226">
    <property type="entry name" value="Histidine-containing phosphotransfer domain, HPT domain"/>
    <property type="match status" value="1"/>
</dbReference>
<evidence type="ECO:0000313" key="5">
    <source>
        <dbReference type="Proteomes" id="UP000275281"/>
    </source>
</evidence>
<keyword evidence="2" id="KW-0597">Phosphoprotein</keyword>
<accession>A0A3N5YEU7</accession>
<dbReference type="InterPro" id="IPR036641">
    <property type="entry name" value="HPT_dom_sf"/>
</dbReference>
<dbReference type="InterPro" id="IPR008207">
    <property type="entry name" value="Sig_transdc_His_kin_Hpt_dom"/>
</dbReference>
<keyword evidence="5" id="KW-1185">Reference proteome</keyword>
<evidence type="ECO:0000259" key="3">
    <source>
        <dbReference type="PROSITE" id="PS50894"/>
    </source>
</evidence>
<proteinExistence type="predicted"/>
<dbReference type="GO" id="GO:0000160">
    <property type="term" value="P:phosphorelay signal transduction system"/>
    <property type="evidence" value="ECO:0007669"/>
    <property type="project" value="UniProtKB-KW"/>
</dbReference>
<name>A0A3N5YEU7_9ALTE</name>
<protein>
    <submittedName>
        <fullName evidence="4">Hpt domain-containing protein</fullName>
    </submittedName>
</protein>
<dbReference type="RefSeq" id="WP_124026396.1">
    <property type="nucleotide sequence ID" value="NZ_JBHRSN010000005.1"/>
</dbReference>
<dbReference type="GO" id="GO:0004672">
    <property type="term" value="F:protein kinase activity"/>
    <property type="evidence" value="ECO:0007669"/>
    <property type="project" value="UniProtKB-ARBA"/>
</dbReference>
<reference evidence="4 5" key="1">
    <citation type="submission" date="2018-11" db="EMBL/GenBank/DDBJ databases">
        <authorList>
            <person name="Ye M.-Q."/>
            <person name="Du Z.-J."/>
        </authorList>
    </citation>
    <scope>NUCLEOTIDE SEQUENCE [LARGE SCALE GENOMIC DNA]</scope>
    <source>
        <strain evidence="4 5">U0105</strain>
    </source>
</reference>
<comment type="caution">
    <text evidence="4">The sequence shown here is derived from an EMBL/GenBank/DDBJ whole genome shotgun (WGS) entry which is preliminary data.</text>
</comment>
<evidence type="ECO:0000313" key="4">
    <source>
        <dbReference type="EMBL" id="RPJ68395.1"/>
    </source>
</evidence>
<gene>
    <name evidence="4" type="ORF">DRW07_03015</name>
</gene>
<dbReference type="Pfam" id="PF01627">
    <property type="entry name" value="Hpt"/>
    <property type="match status" value="1"/>
</dbReference>
<dbReference type="Gene3D" id="1.20.120.160">
    <property type="entry name" value="HPT domain"/>
    <property type="match status" value="1"/>
</dbReference>
<dbReference type="EMBL" id="RPOK01000001">
    <property type="protein sequence ID" value="RPJ68395.1"/>
    <property type="molecule type" value="Genomic_DNA"/>
</dbReference>
<feature type="domain" description="HPt" evidence="3">
    <location>
        <begin position="11"/>
        <end position="110"/>
    </location>
</feature>
<sequence length="187" mass="20356">MLIDYEFGLSQLSGNQALLITLYTRLHDEYKEADQQLSTLQAEGKLDEAKTLIHTLKGVAGNLGCQRLHQISREYDEEIKNGSVSANTQAAFTDALGQTIDLLARVIASGQVPPPEQSSSEGEAGQKLPLSDNLKKLVSALNNNEFVAPDHLSACMAELDLDEPQKEALAQAINTLDYHRALAILVN</sequence>
<dbReference type="OrthoDB" id="6386737at2"/>
<evidence type="ECO:0000256" key="2">
    <source>
        <dbReference type="PROSITE-ProRule" id="PRU00110"/>
    </source>
</evidence>
<organism evidence="4 5">
    <name type="scientific">Alteromonas sediminis</name>
    <dbReference type="NCBI Taxonomy" id="2259342"/>
    <lineage>
        <taxon>Bacteria</taxon>
        <taxon>Pseudomonadati</taxon>
        <taxon>Pseudomonadota</taxon>
        <taxon>Gammaproteobacteria</taxon>
        <taxon>Alteromonadales</taxon>
        <taxon>Alteromonadaceae</taxon>
        <taxon>Alteromonas/Salinimonas group</taxon>
        <taxon>Alteromonas</taxon>
    </lineage>
</organism>
<dbReference type="Proteomes" id="UP000275281">
    <property type="component" value="Unassembled WGS sequence"/>
</dbReference>
<keyword evidence="1" id="KW-0902">Two-component regulatory system</keyword>